<dbReference type="EMBL" id="DSYZ01000087">
    <property type="protein sequence ID" value="HGT82915.1"/>
    <property type="molecule type" value="Genomic_DNA"/>
</dbReference>
<dbReference type="AlphaFoldDB" id="A0A7J3M3K7"/>
<proteinExistence type="inferred from homology"/>
<dbReference type="Gene3D" id="4.10.1150.10">
    <property type="entry name" value="AF2212/PG0164-like"/>
    <property type="match status" value="1"/>
</dbReference>
<gene>
    <name evidence="4" type="ORF">ENT52_04230</name>
</gene>
<comment type="function">
    <text evidence="3">Antitoxin component of a type II toxin-antitoxin (TA) system.</text>
</comment>
<accession>A0A7J3M3K7</accession>
<evidence type="ECO:0000256" key="1">
    <source>
        <dbReference type="ARBA" id="ARBA00006615"/>
    </source>
</evidence>
<protein>
    <recommendedName>
        <fullName evidence="3">Antitoxin</fullName>
    </recommendedName>
</protein>
<evidence type="ECO:0000256" key="3">
    <source>
        <dbReference type="RuleBase" id="RU368051"/>
    </source>
</evidence>
<dbReference type="SUPFAM" id="SSF141694">
    <property type="entry name" value="AF2212/PG0164-like"/>
    <property type="match status" value="1"/>
</dbReference>
<sequence>MPKIIEAIYEDGVFKPLEKVELKDGERVTIKIDDLRIKRLEFIKNWRTIDLGRRVTQEEIKRLKVAKYEDLL</sequence>
<reference evidence="4" key="1">
    <citation type="journal article" date="2020" name="mSystems">
        <title>Genome- and Community-Level Interaction Insights into Carbon Utilization and Element Cycling Functions of Hydrothermarchaeota in Hydrothermal Sediment.</title>
        <authorList>
            <person name="Zhou Z."/>
            <person name="Liu Y."/>
            <person name="Xu W."/>
            <person name="Pan J."/>
            <person name="Luo Z.H."/>
            <person name="Li M."/>
        </authorList>
    </citation>
    <scope>NUCLEOTIDE SEQUENCE [LARGE SCALE GENOMIC DNA]</scope>
    <source>
        <strain evidence="4">SpSt-587</strain>
    </source>
</reference>
<keyword evidence="2 3" id="KW-1277">Toxin-antitoxin system</keyword>
<organism evidence="4">
    <name type="scientific">Archaeoglobus fulgidus</name>
    <dbReference type="NCBI Taxonomy" id="2234"/>
    <lineage>
        <taxon>Archaea</taxon>
        <taxon>Methanobacteriati</taxon>
        <taxon>Methanobacteriota</taxon>
        <taxon>Archaeoglobi</taxon>
        <taxon>Archaeoglobales</taxon>
        <taxon>Archaeoglobaceae</taxon>
        <taxon>Archaeoglobus</taxon>
    </lineage>
</organism>
<comment type="caution">
    <text evidence="4">The sequence shown here is derived from an EMBL/GenBank/DDBJ whole genome shotgun (WGS) entry which is preliminary data.</text>
</comment>
<name>A0A7J3M3K7_ARCFL</name>
<dbReference type="Pfam" id="PF01954">
    <property type="entry name" value="AF2212-like"/>
    <property type="match status" value="1"/>
</dbReference>
<comment type="similarity">
    <text evidence="1 3">Belongs to the UPF0165 family.</text>
</comment>
<dbReference type="InterPro" id="IPR024069">
    <property type="entry name" value="AF2212-like_dom_sf"/>
</dbReference>
<evidence type="ECO:0000313" key="4">
    <source>
        <dbReference type="EMBL" id="HGT82915.1"/>
    </source>
</evidence>
<dbReference type="InterPro" id="IPR008203">
    <property type="entry name" value="AF2212-like"/>
</dbReference>
<evidence type="ECO:0000256" key="2">
    <source>
        <dbReference type="ARBA" id="ARBA00022649"/>
    </source>
</evidence>